<reference evidence="2" key="1">
    <citation type="journal article" date="2019" name="Int. J. Syst. Evol. Microbiol.">
        <title>The Global Catalogue of Microorganisms (GCM) 10K type strain sequencing project: providing services to taxonomists for standard genome sequencing and annotation.</title>
        <authorList>
            <consortium name="The Broad Institute Genomics Platform"/>
            <consortium name="The Broad Institute Genome Sequencing Center for Infectious Disease"/>
            <person name="Wu L."/>
            <person name="Ma J."/>
        </authorList>
    </citation>
    <scope>NUCLEOTIDE SEQUENCE [LARGE SCALE GENOMIC DNA]</scope>
    <source>
        <strain evidence="2">CGMCC 1.12859</strain>
    </source>
</reference>
<organism evidence="1 2">
    <name type="scientific">Kitasatospora paranensis</name>
    <dbReference type="NCBI Taxonomy" id="258053"/>
    <lineage>
        <taxon>Bacteria</taxon>
        <taxon>Bacillati</taxon>
        <taxon>Actinomycetota</taxon>
        <taxon>Actinomycetes</taxon>
        <taxon>Kitasatosporales</taxon>
        <taxon>Streptomycetaceae</taxon>
        <taxon>Kitasatospora</taxon>
    </lineage>
</organism>
<sequence>MPPNPRTAGRTPPLAGADLWQAVLAAAAGRCQCRGACGKSHAKDGGRCDREHGGYQRHHGAGTVRLLAAPADPAHLLLPEHRAAALPKRDLAAWCPPCHDAARTAARKAQHNAAEHVAPDALF</sequence>
<accession>A0ABW2FMG1</accession>
<name>A0ABW2FMG1_9ACTN</name>
<keyword evidence="2" id="KW-1185">Reference proteome</keyword>
<proteinExistence type="predicted"/>
<dbReference type="EMBL" id="JBHTAJ010000004">
    <property type="protein sequence ID" value="MFC7178456.1"/>
    <property type="molecule type" value="Genomic_DNA"/>
</dbReference>
<evidence type="ECO:0000313" key="1">
    <source>
        <dbReference type="EMBL" id="MFC7178456.1"/>
    </source>
</evidence>
<dbReference type="RefSeq" id="WP_345707868.1">
    <property type="nucleotide sequence ID" value="NZ_BAABKV010000001.1"/>
</dbReference>
<protein>
    <recommendedName>
        <fullName evidence="3">HNH endonuclease</fullName>
    </recommendedName>
</protein>
<gene>
    <name evidence="1" type="ORF">ACFQMG_02635</name>
</gene>
<evidence type="ECO:0000313" key="2">
    <source>
        <dbReference type="Proteomes" id="UP001596435"/>
    </source>
</evidence>
<evidence type="ECO:0008006" key="3">
    <source>
        <dbReference type="Google" id="ProtNLM"/>
    </source>
</evidence>
<dbReference type="Proteomes" id="UP001596435">
    <property type="component" value="Unassembled WGS sequence"/>
</dbReference>
<comment type="caution">
    <text evidence="1">The sequence shown here is derived from an EMBL/GenBank/DDBJ whole genome shotgun (WGS) entry which is preliminary data.</text>
</comment>